<dbReference type="Proteomes" id="UP000256629">
    <property type="component" value="Unassembled WGS sequence"/>
</dbReference>
<organism evidence="3 4">
    <name type="scientific">Seonamhaeicola aphaedonensis</name>
    <dbReference type="NCBI Taxonomy" id="1461338"/>
    <lineage>
        <taxon>Bacteria</taxon>
        <taxon>Pseudomonadati</taxon>
        <taxon>Bacteroidota</taxon>
        <taxon>Flavobacteriia</taxon>
        <taxon>Flavobacteriales</taxon>
        <taxon>Flavobacteriaceae</taxon>
    </lineage>
</organism>
<dbReference type="NCBIfam" id="TIGR04183">
    <property type="entry name" value="Por_Secre_tail"/>
    <property type="match status" value="1"/>
</dbReference>
<dbReference type="EMBL" id="QRDX01000002">
    <property type="protein sequence ID" value="RED49346.1"/>
    <property type="molecule type" value="Genomic_DNA"/>
</dbReference>
<feature type="domain" description="Cleaved adhesin" evidence="2">
    <location>
        <begin position="54"/>
        <end position="198"/>
    </location>
</feature>
<dbReference type="NCBIfam" id="NF038128">
    <property type="entry name" value="choice_anch_J"/>
    <property type="match status" value="1"/>
</dbReference>
<gene>
    <name evidence="3" type="ORF">DFQ02_102114</name>
</gene>
<accession>A0A3D9HKA6</accession>
<proteinExistence type="predicted"/>
<keyword evidence="1" id="KW-0732">Signal</keyword>
<dbReference type="InterPro" id="IPR011628">
    <property type="entry name" value="Cleaved_adhesin"/>
</dbReference>
<keyword evidence="4" id="KW-1185">Reference proteome</keyword>
<comment type="caution">
    <text evidence="3">The sequence shown here is derived from an EMBL/GenBank/DDBJ whole genome shotgun (WGS) entry which is preliminary data.</text>
</comment>
<dbReference type="Pfam" id="PF07675">
    <property type="entry name" value="Cleaved_Adhesin"/>
    <property type="match status" value="1"/>
</dbReference>
<evidence type="ECO:0000313" key="4">
    <source>
        <dbReference type="Proteomes" id="UP000256629"/>
    </source>
</evidence>
<evidence type="ECO:0000313" key="3">
    <source>
        <dbReference type="EMBL" id="RED49346.1"/>
    </source>
</evidence>
<dbReference type="OrthoDB" id="1401747at2"/>
<sequence length="286" mass="31971">MWSKQLKNHKYKRMKKITFILFYLMITTVYSQTVVWSDNFDDLDISDWTITNNETSSDGFDWEAQLESNPNILEEVLKSVSYDINGDVNLAPDNWAISPSIDLSNASGAITLKWKAAAPDGPEFDNENYSVYIATSSVINDLLNGTSMTYNLDGINLLTEQSLDMSSFAGQSTVYIAFRHWNAVPDEGFIVNIDDVVVEAQTVLGIEDVALNELKYWQNGGTKALHFKSPINLSNVELFDTSGKMLLSISDTGKNLEIDTSHLATGAYITRVCTENAYKMIKIVLN</sequence>
<name>A0A3D9HKA6_9FLAO</name>
<dbReference type="AlphaFoldDB" id="A0A3D9HKA6"/>
<protein>
    <submittedName>
        <fullName evidence="3">Putative secreted protein (Por secretion system target)</fullName>
    </submittedName>
</protein>
<reference evidence="3 4" key="1">
    <citation type="submission" date="2018-07" db="EMBL/GenBank/DDBJ databases">
        <title>Genomic Encyclopedia of Type Strains, Phase III (KMG-III): the genomes of soil and plant-associated and newly described type strains.</title>
        <authorList>
            <person name="Whitman W."/>
        </authorList>
    </citation>
    <scope>NUCLEOTIDE SEQUENCE [LARGE SCALE GENOMIC DNA]</scope>
    <source>
        <strain evidence="3 4">CECT 8487</strain>
    </source>
</reference>
<evidence type="ECO:0000259" key="2">
    <source>
        <dbReference type="Pfam" id="PF07675"/>
    </source>
</evidence>
<dbReference type="InterPro" id="IPR026444">
    <property type="entry name" value="Secre_tail"/>
</dbReference>
<dbReference type="Gene3D" id="2.60.120.200">
    <property type="match status" value="1"/>
</dbReference>
<evidence type="ECO:0000256" key="1">
    <source>
        <dbReference type="ARBA" id="ARBA00022729"/>
    </source>
</evidence>